<reference evidence="12" key="1">
    <citation type="journal article" date="2016" name="Nat. Commun.">
        <title>Genome analysis of three Pneumocystis species reveals adaptation mechanisms to life exclusively in mammalian hosts.</title>
        <authorList>
            <person name="Ma L."/>
            <person name="Chen Z."/>
            <person name="Huang D.W."/>
            <person name="Kutty G."/>
            <person name="Ishihara M."/>
            <person name="Wang H."/>
            <person name="Abouelleil A."/>
            <person name="Bishop L."/>
            <person name="Davey E."/>
            <person name="Deng R."/>
            <person name="Deng X."/>
            <person name="Fan L."/>
            <person name="Fantoni G."/>
            <person name="Fitzgerald M."/>
            <person name="Gogineni E."/>
            <person name="Goldberg J.M."/>
            <person name="Handley G."/>
            <person name="Hu X."/>
            <person name="Huber C."/>
            <person name="Jiao X."/>
            <person name="Jones K."/>
            <person name="Levin J.Z."/>
            <person name="Liu Y."/>
            <person name="Macdonald P."/>
            <person name="Melnikov A."/>
            <person name="Raley C."/>
            <person name="Sassi M."/>
            <person name="Sherman B.T."/>
            <person name="Song X."/>
            <person name="Sykes S."/>
            <person name="Tran B."/>
            <person name="Walsh L."/>
            <person name="Xia Y."/>
            <person name="Yang J."/>
            <person name="Young S."/>
            <person name="Zeng Q."/>
            <person name="Zheng X."/>
            <person name="Stephens R."/>
            <person name="Nusbaum C."/>
            <person name="Birren B.W."/>
            <person name="Azadi P."/>
            <person name="Lempicki R.A."/>
            <person name="Cuomo C.A."/>
            <person name="Kovacs J.A."/>
        </authorList>
    </citation>
    <scope>NUCLEOTIDE SEQUENCE [LARGE SCALE GENOMIC DNA]</scope>
    <source>
        <strain evidence="12">B80</strain>
    </source>
</reference>
<dbReference type="GO" id="GO:0006370">
    <property type="term" value="P:7-methylguanosine mRNA capping"/>
    <property type="evidence" value="ECO:0007669"/>
    <property type="project" value="UniProtKB-UniRule"/>
</dbReference>
<organism evidence="11 12">
    <name type="scientific">Pneumocystis carinii (strain B80)</name>
    <name type="common">Rat pneumocystis pneumonia agent</name>
    <name type="synonym">Pneumocystis carinii f. sp. carinii</name>
    <dbReference type="NCBI Taxonomy" id="1408658"/>
    <lineage>
        <taxon>Eukaryota</taxon>
        <taxon>Fungi</taxon>
        <taxon>Dikarya</taxon>
        <taxon>Ascomycota</taxon>
        <taxon>Taphrinomycotina</taxon>
        <taxon>Pneumocystomycetes</taxon>
        <taxon>Pneumocystaceae</taxon>
        <taxon>Pneumocystis</taxon>
    </lineage>
</organism>
<dbReference type="SUPFAM" id="SSF55154">
    <property type="entry name" value="CYTH-like phosphatases"/>
    <property type="match status" value="1"/>
</dbReference>
<dbReference type="OrthoDB" id="272147at2759"/>
<comment type="subunit">
    <text evidence="8">Heterodimer. The mRNA-capping enzyme is composed of two separate chains alpha and beta, respectively a mRNA guanylyltransferase and an mRNA 5'-triphosphate monophosphatase.</text>
</comment>
<evidence type="ECO:0000259" key="10">
    <source>
        <dbReference type="Pfam" id="PF02940"/>
    </source>
</evidence>
<keyword evidence="6 8" id="KW-0539">Nucleus</keyword>
<evidence type="ECO:0000256" key="1">
    <source>
        <dbReference type="ARBA" id="ARBA00001946"/>
    </source>
</evidence>
<evidence type="ECO:0000256" key="7">
    <source>
        <dbReference type="ARBA" id="ARBA00047740"/>
    </source>
</evidence>
<evidence type="ECO:0000256" key="5">
    <source>
        <dbReference type="ARBA" id="ARBA00022801"/>
    </source>
</evidence>
<dbReference type="InterPro" id="IPR004206">
    <property type="entry name" value="mRNA_triPase_Cet1"/>
</dbReference>
<evidence type="ECO:0000256" key="2">
    <source>
        <dbReference type="ARBA" id="ARBA00004123"/>
    </source>
</evidence>
<keyword evidence="8" id="KW-0506">mRNA capping</keyword>
<feature type="compositionally biased region" description="Polar residues" evidence="9">
    <location>
        <begin position="10"/>
        <end position="24"/>
    </location>
</feature>
<dbReference type="CDD" id="cd07470">
    <property type="entry name" value="CYTH-like_mRNA_RTPase"/>
    <property type="match status" value="1"/>
</dbReference>
<evidence type="ECO:0000256" key="6">
    <source>
        <dbReference type="ARBA" id="ARBA00023242"/>
    </source>
</evidence>
<comment type="cofactor">
    <cofactor evidence="1 8">
        <name>Mg(2+)</name>
        <dbReference type="ChEBI" id="CHEBI:18420"/>
    </cofactor>
</comment>
<dbReference type="EC" id="3.6.1.74" evidence="8"/>
<keyword evidence="4 8" id="KW-0507">mRNA processing</keyword>
<feature type="domain" description="mRNA triphosphatase Cet1-like" evidence="10">
    <location>
        <begin position="103"/>
        <end position="312"/>
    </location>
</feature>
<accession>A0A0W4ZDK5</accession>
<name>A0A0W4ZDK5_PNEC8</name>
<dbReference type="PANTHER" id="PTHR28118:SF1">
    <property type="entry name" value="POLYNUCLEOTIDE 5'-TRIPHOSPHATASE CTL1-RELATED"/>
    <property type="match status" value="1"/>
</dbReference>
<dbReference type="AlphaFoldDB" id="A0A0W4ZDK5"/>
<evidence type="ECO:0000313" key="12">
    <source>
        <dbReference type="Proteomes" id="UP000054454"/>
    </source>
</evidence>
<comment type="function">
    <text evidence="8">First step of mRNA capping. Converts the 5'-triphosphate end of a nascent mRNA chain into a diphosphate end.</text>
</comment>
<proteinExistence type="inferred from homology"/>
<comment type="catalytic activity">
    <reaction evidence="7">
        <text>a 5'-end triphospho-ribonucleoside in mRNA + H2O = a 5'-end diphospho-ribonucleoside in mRNA + phosphate + H(+)</text>
        <dbReference type="Rhea" id="RHEA:67004"/>
        <dbReference type="Rhea" id="RHEA-COMP:17164"/>
        <dbReference type="Rhea" id="RHEA-COMP:17165"/>
        <dbReference type="ChEBI" id="CHEBI:15377"/>
        <dbReference type="ChEBI" id="CHEBI:15378"/>
        <dbReference type="ChEBI" id="CHEBI:43474"/>
        <dbReference type="ChEBI" id="CHEBI:167616"/>
        <dbReference type="ChEBI" id="CHEBI:167618"/>
        <dbReference type="EC" id="3.6.1.74"/>
    </reaction>
    <physiologicalReaction direction="left-to-right" evidence="7">
        <dbReference type="Rhea" id="RHEA:67005"/>
    </physiologicalReaction>
</comment>
<gene>
    <name evidence="11" type="ORF">T552_02873</name>
</gene>
<dbReference type="InterPro" id="IPR033469">
    <property type="entry name" value="CYTH-like_dom_sf"/>
</dbReference>
<keyword evidence="12" id="KW-1185">Reference proteome</keyword>
<dbReference type="GO" id="GO:0031533">
    <property type="term" value="C:mRNA capping enzyme complex"/>
    <property type="evidence" value="ECO:0007669"/>
    <property type="project" value="UniProtKB-UniRule"/>
</dbReference>
<dbReference type="RefSeq" id="XP_018224839.1">
    <property type="nucleotide sequence ID" value="XM_018371399.1"/>
</dbReference>
<feature type="region of interest" description="Disordered" evidence="9">
    <location>
        <begin position="1"/>
        <end position="24"/>
    </location>
</feature>
<protein>
    <recommendedName>
        <fullName evidence="8">mRNA-capping enzyme subunit beta</fullName>
        <ecNumber evidence="8">3.6.1.74</ecNumber>
    </recommendedName>
    <alternativeName>
        <fullName evidence="8">mRNA 5'-phosphatase</fullName>
    </alternativeName>
    <alternativeName>
        <fullName evidence="8">mRNA 5'-triphosphate monophosphatase</fullName>
    </alternativeName>
</protein>
<comment type="caution">
    <text evidence="11">The sequence shown here is derived from an EMBL/GenBank/DDBJ whole genome shotgun (WGS) entry which is preliminary data.</text>
</comment>
<evidence type="ECO:0000256" key="4">
    <source>
        <dbReference type="ARBA" id="ARBA00022664"/>
    </source>
</evidence>
<dbReference type="Pfam" id="PF02940">
    <property type="entry name" value="mRNA_triPase"/>
    <property type="match status" value="1"/>
</dbReference>
<evidence type="ECO:0000256" key="8">
    <source>
        <dbReference type="RuleBase" id="RU367053"/>
    </source>
</evidence>
<dbReference type="InterPro" id="IPR037009">
    <property type="entry name" value="mRNA_triPase_Cet1_sf"/>
</dbReference>
<evidence type="ECO:0000313" key="11">
    <source>
        <dbReference type="EMBL" id="KTW26391.1"/>
    </source>
</evidence>
<dbReference type="GeneID" id="28937602"/>
<comment type="subcellular location">
    <subcellularLocation>
        <location evidence="2 8">Nucleus</location>
    </subcellularLocation>
</comment>
<dbReference type="Proteomes" id="UP000054454">
    <property type="component" value="Unassembled WGS sequence"/>
</dbReference>
<dbReference type="VEuPathDB" id="FungiDB:T552_02873"/>
<dbReference type="GO" id="GO:0140818">
    <property type="term" value="F:mRNA 5'-triphosphate monophosphatase activity"/>
    <property type="evidence" value="ECO:0007669"/>
    <property type="project" value="UniProtKB-EC"/>
</dbReference>
<dbReference type="EMBL" id="LFVZ01000013">
    <property type="protein sequence ID" value="KTW26391.1"/>
    <property type="molecule type" value="Genomic_DNA"/>
</dbReference>
<dbReference type="InterPro" id="IPR040343">
    <property type="entry name" value="Cet1/Ctl1"/>
</dbReference>
<evidence type="ECO:0000256" key="9">
    <source>
        <dbReference type="SAM" id="MobiDB-lite"/>
    </source>
</evidence>
<evidence type="ECO:0000256" key="3">
    <source>
        <dbReference type="ARBA" id="ARBA00006345"/>
    </source>
</evidence>
<dbReference type="PANTHER" id="PTHR28118">
    <property type="entry name" value="POLYNUCLEOTIDE 5'-TRIPHOSPHATASE-RELATED"/>
    <property type="match status" value="1"/>
</dbReference>
<comment type="similarity">
    <text evidence="3 8">Belongs to the fungal TPase family.</text>
</comment>
<keyword evidence="5 8" id="KW-0378">Hydrolase</keyword>
<dbReference type="Gene3D" id="3.20.100.10">
    <property type="entry name" value="mRNA triphosphatase Cet1-like"/>
    <property type="match status" value="1"/>
</dbReference>
<dbReference type="GO" id="GO:0004651">
    <property type="term" value="F:polynucleotide 5'-phosphatase activity"/>
    <property type="evidence" value="ECO:0007669"/>
    <property type="project" value="UniProtKB-UniRule"/>
</dbReference>
<sequence>MLDKKEAPITTETQDSPSNPSDNVLSVKYQNITEMTDENPSKRPCSEAPSSITCEEYAGVVNISSSALDNERSDFSLYQVSSKELNVPKPLPEPSFLNIMPHDELIRFVSDFLFHNCITESLKYVEIEAKIGHIVDVVTGERLWLPVLTETIINSNELKIKFESNMTELQHKYFNRFLNVSFEKSQIKNKGQPRIPMKYKHKKEIDKFYNDPLSSQGFQNRIRITTDKRTGQVISRLIKTRVASLNIFSPRTQFDWRISVNVEIPFEPRPLGALIMERDKDRLSYVHQFCQIDLSQVISENGSKTHELEVELLNIDELKKHGNAASHGQPNNFENIVRIFVDNVRILVRQNIANTH</sequence>